<feature type="domain" description="DUF397" evidence="1">
    <location>
        <begin position="27"/>
        <end position="44"/>
    </location>
</feature>
<evidence type="ECO:0000259" key="1">
    <source>
        <dbReference type="Pfam" id="PF04149"/>
    </source>
</evidence>
<dbReference type="EMBL" id="JBEPEK010000008">
    <property type="protein sequence ID" value="MER7178265.1"/>
    <property type="molecule type" value="Genomic_DNA"/>
</dbReference>
<organism evidence="2 3">
    <name type="scientific">Streptomyces hyaluromycini</name>
    <dbReference type="NCBI Taxonomy" id="1377993"/>
    <lineage>
        <taxon>Bacteria</taxon>
        <taxon>Bacillati</taxon>
        <taxon>Actinomycetota</taxon>
        <taxon>Actinomycetes</taxon>
        <taxon>Kitasatosporales</taxon>
        <taxon>Streptomycetaceae</taxon>
        <taxon>Streptomyces</taxon>
    </lineage>
</organism>
<feature type="domain" description="DUF397" evidence="1">
    <location>
        <begin position="48"/>
        <end position="101"/>
    </location>
</feature>
<feature type="domain" description="DUF397" evidence="1">
    <location>
        <begin position="6"/>
        <end position="25"/>
    </location>
</feature>
<protein>
    <submittedName>
        <fullName evidence="2">DUF397 domain-containing protein</fullName>
    </submittedName>
</protein>
<dbReference type="RefSeq" id="WP_350776460.1">
    <property type="nucleotide sequence ID" value="NZ_JBEPEK010000008.1"/>
</dbReference>
<comment type="caution">
    <text evidence="2">The sequence shown here is derived from an EMBL/GenBank/DDBJ whole genome shotgun (WGS) entry which is preliminary data.</text>
</comment>
<keyword evidence="3" id="KW-1185">Reference proteome</keyword>
<dbReference type="Proteomes" id="UP001474181">
    <property type="component" value="Unassembled WGS sequence"/>
</dbReference>
<evidence type="ECO:0000313" key="3">
    <source>
        <dbReference type="Proteomes" id="UP001474181"/>
    </source>
</evidence>
<evidence type="ECO:0000313" key="2">
    <source>
        <dbReference type="EMBL" id="MER7178265.1"/>
    </source>
</evidence>
<gene>
    <name evidence="2" type="ORF">ABT404_02010</name>
</gene>
<dbReference type="Pfam" id="PF04149">
    <property type="entry name" value="DUF397"/>
    <property type="match status" value="3"/>
</dbReference>
<dbReference type="InterPro" id="IPR007278">
    <property type="entry name" value="DUF397"/>
</dbReference>
<sequence>MNSQQLTWFKSSYSDGEGGDCVEAAYTWRKSSYSSGGGGECLEASYPWRKSTHSSGEGGECLEVRTAPSVIHIRDSKRTVGPTAPHLTLSPSSWSAFLAGVTGPGTPRSS</sequence>
<accession>A0ABV1WN39</accession>
<name>A0ABV1WN39_9ACTN</name>
<reference evidence="2 3" key="1">
    <citation type="submission" date="2024-06" db="EMBL/GenBank/DDBJ databases">
        <title>The Natural Products Discovery Center: Release of the First 8490 Sequenced Strains for Exploring Actinobacteria Biosynthetic Diversity.</title>
        <authorList>
            <person name="Kalkreuter E."/>
            <person name="Kautsar S.A."/>
            <person name="Yang D."/>
            <person name="Bader C.D."/>
            <person name="Teijaro C.N."/>
            <person name="Fluegel L."/>
            <person name="Davis C.M."/>
            <person name="Simpson J.R."/>
            <person name="Lauterbach L."/>
            <person name="Steele A.D."/>
            <person name="Gui C."/>
            <person name="Meng S."/>
            <person name="Li G."/>
            <person name="Viehrig K."/>
            <person name="Ye F."/>
            <person name="Su P."/>
            <person name="Kiefer A.F."/>
            <person name="Nichols A."/>
            <person name="Cepeda A.J."/>
            <person name="Yan W."/>
            <person name="Fan B."/>
            <person name="Jiang Y."/>
            <person name="Adhikari A."/>
            <person name="Zheng C.-J."/>
            <person name="Schuster L."/>
            <person name="Cowan T.M."/>
            <person name="Smanski M.J."/>
            <person name="Chevrette M.G."/>
            <person name="De Carvalho L.P.S."/>
            <person name="Shen B."/>
        </authorList>
    </citation>
    <scope>NUCLEOTIDE SEQUENCE [LARGE SCALE GENOMIC DNA]</scope>
    <source>
        <strain evidence="2 3">NPDC000234</strain>
    </source>
</reference>
<proteinExistence type="predicted"/>